<dbReference type="Proteomes" id="UP000195602">
    <property type="component" value="Unassembled WGS sequence"/>
</dbReference>
<name>A0AA91Q345_CLALS</name>
<dbReference type="KEGG" id="clus:A9F13_03g02541"/>
<dbReference type="GO" id="GO:0016757">
    <property type="term" value="F:glycosyltransferase activity"/>
    <property type="evidence" value="ECO:0007669"/>
    <property type="project" value="UniProtKB-KW"/>
</dbReference>
<dbReference type="InterPro" id="IPR021848">
    <property type="entry name" value="HODM_asu-like"/>
</dbReference>
<sequence>MLPLVLIILSLGVIVYYIVTLPKKTPKKAETWVPPPIKPVDANFKLSEAKPIEWLPFVGKTNFKPSMGVKNISAKREELILVESTHLEGTKFRKEKIESHGKYTVFSNKSARTTAAVYEFYQTVLDFLHDRYPMLFDIDKEKNIFVNKISNEVLSYNPEGIDPEEVMRMLGGTIEEDVILMLKDNPTNKDEEYVVRASITGTPAGFDPSHNFDKPVSFIHKPVPQYKDKLRSPMERFFNKLEPKDLWVRGNWSIQTNNILFKLEDHHGREGDVLRPLRMDEIDFENSCFVRSERQVLTRLPKSRAVIMLVRTYLTPVKDVKARGLGETLAHAIESLPDDLAFYKRREVWGDAVKEYLRQP</sequence>
<comment type="caution">
    <text evidence="1">The sequence shown here is derived from an EMBL/GenBank/DDBJ whole genome shotgun (WGS) entry which is preliminary data.</text>
</comment>
<gene>
    <name evidence="1" type="ORF">A9F13_03g02541</name>
</gene>
<reference evidence="1 2" key="1">
    <citation type="submission" date="2017-04" db="EMBL/GenBank/DDBJ databases">
        <title>Draft genome of the yeast Clavispora lusitaniae type strain CBS 6936.</title>
        <authorList>
            <person name="Durrens P."/>
            <person name="Klopp C."/>
            <person name="Biteau N."/>
            <person name="Fitton-Ouhabi V."/>
            <person name="Dementhon K."/>
            <person name="Accoceberry I."/>
            <person name="Sherman D.J."/>
            <person name="Noel T."/>
        </authorList>
    </citation>
    <scope>NUCLEOTIDE SEQUENCE [LARGE SCALE GENOMIC DNA]</scope>
    <source>
        <strain evidence="1 2">CBS 6936</strain>
    </source>
</reference>
<dbReference type="AlphaFoldDB" id="A0AA91Q345"/>
<dbReference type="Pfam" id="PF11927">
    <property type="entry name" value="HODM_asu-like"/>
    <property type="match status" value="1"/>
</dbReference>
<protein>
    <submittedName>
        <fullName evidence="1">Mannosyltransferase</fullName>
    </submittedName>
</protein>
<dbReference type="EMBL" id="LYUB02000003">
    <property type="protein sequence ID" value="OVF10110.1"/>
    <property type="molecule type" value="Genomic_DNA"/>
</dbReference>
<evidence type="ECO:0000313" key="2">
    <source>
        <dbReference type="Proteomes" id="UP000195602"/>
    </source>
</evidence>
<proteinExistence type="predicted"/>
<keyword evidence="1" id="KW-0328">Glycosyltransferase</keyword>
<organism evidence="1 2">
    <name type="scientific">Clavispora lusitaniae</name>
    <name type="common">Candida lusitaniae</name>
    <dbReference type="NCBI Taxonomy" id="36911"/>
    <lineage>
        <taxon>Eukaryota</taxon>
        <taxon>Fungi</taxon>
        <taxon>Dikarya</taxon>
        <taxon>Ascomycota</taxon>
        <taxon>Saccharomycotina</taxon>
        <taxon>Pichiomycetes</taxon>
        <taxon>Metschnikowiaceae</taxon>
        <taxon>Clavispora</taxon>
    </lineage>
</organism>
<accession>A0AA91Q345</accession>
<evidence type="ECO:0000313" key="1">
    <source>
        <dbReference type="EMBL" id="OVF10110.1"/>
    </source>
</evidence>
<keyword evidence="1" id="KW-0808">Transferase</keyword>